<dbReference type="EMBL" id="GALX01000674">
    <property type="protein sequence ID" value="JAB67792.1"/>
    <property type="molecule type" value="Transcribed_RNA"/>
</dbReference>
<evidence type="ECO:0000313" key="3">
    <source>
        <dbReference type="EMBL" id="JAB67792.1"/>
    </source>
</evidence>
<dbReference type="Pfam" id="PF00011">
    <property type="entry name" value="HSP20"/>
    <property type="match status" value="1"/>
</dbReference>
<dbReference type="GO" id="GO:0051082">
    <property type="term" value="F:unfolded protein binding"/>
    <property type="evidence" value="ECO:0007669"/>
    <property type="project" value="TreeGrafter"/>
</dbReference>
<dbReference type="InterPro" id="IPR001436">
    <property type="entry name" value="Alpha-crystallin/sHSP_animal"/>
</dbReference>
<dbReference type="Gene3D" id="2.60.40.790">
    <property type="match status" value="1"/>
</dbReference>
<protein>
    <submittedName>
        <fullName evidence="3">Protein lethal(2)essential for life</fullName>
    </submittedName>
</protein>
<dbReference type="GO" id="GO:0005737">
    <property type="term" value="C:cytoplasm"/>
    <property type="evidence" value="ECO:0007669"/>
    <property type="project" value="TreeGrafter"/>
</dbReference>
<name>V5H0L5_ANOGL</name>
<feature type="domain" description="SHSP" evidence="2">
    <location>
        <begin position="71"/>
        <end position="165"/>
    </location>
</feature>
<gene>
    <name evidence="3" type="primary">L2EFL</name>
</gene>
<evidence type="ECO:0000256" key="1">
    <source>
        <dbReference type="ARBA" id="ARBA00023016"/>
    </source>
</evidence>
<dbReference type="PANTHER" id="PTHR45640">
    <property type="entry name" value="HEAT SHOCK PROTEIN HSP-12.2-RELATED"/>
    <property type="match status" value="1"/>
</dbReference>
<proteinExistence type="predicted"/>
<dbReference type="InterPro" id="IPR008978">
    <property type="entry name" value="HSP20-like_chaperone"/>
</dbReference>
<keyword evidence="1" id="KW-0346">Stress response</keyword>
<dbReference type="PANTHER" id="PTHR45640:SF13">
    <property type="entry name" value="HEAT SHOCK PROTEIN 22-RELATED"/>
    <property type="match status" value="1"/>
</dbReference>
<evidence type="ECO:0000259" key="2">
    <source>
        <dbReference type="Pfam" id="PF00011"/>
    </source>
</evidence>
<sequence>MSVVPHLLRENTIESLVDNLFGLCLEPRNLQETQLRRRRLLRYHTGYVRPWIEATADQEIFFEDVGSLVRSSAEGFHLILDIQQFMTNANITVRVIKPNAFTVEAEYQENEGTHGTVYRQMIRRYVVSNKCNLATLRTVITKDRVLIVNIWKTEIRRKAMPRIVQPDLLSEDFRMILDELNQGKLT</sequence>
<organism evidence="3">
    <name type="scientific">Anoplophora glabripennis</name>
    <name type="common">Asian longhorn beetle</name>
    <name type="synonym">Anoplophora nobilis</name>
    <dbReference type="NCBI Taxonomy" id="217634"/>
    <lineage>
        <taxon>Eukaryota</taxon>
        <taxon>Metazoa</taxon>
        <taxon>Ecdysozoa</taxon>
        <taxon>Arthropoda</taxon>
        <taxon>Hexapoda</taxon>
        <taxon>Insecta</taxon>
        <taxon>Pterygota</taxon>
        <taxon>Neoptera</taxon>
        <taxon>Endopterygota</taxon>
        <taxon>Coleoptera</taxon>
        <taxon>Polyphaga</taxon>
        <taxon>Cucujiformia</taxon>
        <taxon>Chrysomeloidea</taxon>
        <taxon>Cerambycidae</taxon>
        <taxon>Lamiinae</taxon>
        <taxon>Lamiini</taxon>
        <taxon>Anoplophora</taxon>
    </lineage>
</organism>
<dbReference type="AlphaFoldDB" id="V5H0L5"/>
<dbReference type="GO" id="GO:0042026">
    <property type="term" value="P:protein refolding"/>
    <property type="evidence" value="ECO:0007669"/>
    <property type="project" value="TreeGrafter"/>
</dbReference>
<dbReference type="GO" id="GO:0005634">
    <property type="term" value="C:nucleus"/>
    <property type="evidence" value="ECO:0007669"/>
    <property type="project" value="TreeGrafter"/>
</dbReference>
<dbReference type="InterPro" id="IPR002068">
    <property type="entry name" value="A-crystallin/Hsp20_dom"/>
</dbReference>
<dbReference type="GO" id="GO:0009408">
    <property type="term" value="P:response to heat"/>
    <property type="evidence" value="ECO:0007669"/>
    <property type="project" value="TreeGrafter"/>
</dbReference>
<reference evidence="3" key="1">
    <citation type="submission" date="2013-07" db="EMBL/GenBank/DDBJ databases">
        <title>Midgut Transcriptome Profiling of Anoplphora glabripennis, a Lignocellulose Degrading, Wood-Boring Cerambycid.</title>
        <authorList>
            <person name="Scully E.D."/>
            <person name="Hoover K."/>
            <person name="Carlson J.E."/>
            <person name="Tien M."/>
            <person name="Geib S.M."/>
        </authorList>
    </citation>
    <scope>NUCLEOTIDE SEQUENCE</scope>
</reference>
<dbReference type="CDD" id="cd06526">
    <property type="entry name" value="metazoan_ACD"/>
    <property type="match status" value="1"/>
</dbReference>
<accession>V5H0L5</accession>